<evidence type="ECO:0000256" key="1">
    <source>
        <dbReference type="ARBA" id="ARBA00004418"/>
    </source>
</evidence>
<evidence type="ECO:0000256" key="3">
    <source>
        <dbReference type="ARBA" id="ARBA00022729"/>
    </source>
</evidence>
<dbReference type="EMBL" id="QFPN01000001">
    <property type="protein sequence ID" value="PZQ19275.1"/>
    <property type="molecule type" value="Genomic_DNA"/>
</dbReference>
<keyword evidence="3 4" id="KW-0732">Signal</keyword>
<accession>A0A2W5KWZ4</accession>
<evidence type="ECO:0000313" key="5">
    <source>
        <dbReference type="EMBL" id="PZQ19275.1"/>
    </source>
</evidence>
<reference evidence="5 6" key="1">
    <citation type="submission" date="2017-08" db="EMBL/GenBank/DDBJ databases">
        <title>Infants hospitalized years apart are colonized by the same room-sourced microbial strains.</title>
        <authorList>
            <person name="Brooks B."/>
            <person name="Olm M.R."/>
            <person name="Firek B.A."/>
            <person name="Baker R."/>
            <person name="Thomas B.C."/>
            <person name="Morowitz M.J."/>
            <person name="Banfield J.F."/>
        </authorList>
    </citation>
    <scope>NUCLEOTIDE SEQUENCE [LARGE SCALE GENOMIC DNA]</scope>
    <source>
        <strain evidence="5">S2_005_003_R2_43</strain>
    </source>
</reference>
<feature type="chain" id="PRO_5015948899" evidence="4">
    <location>
        <begin position="27"/>
        <end position="394"/>
    </location>
</feature>
<gene>
    <name evidence="5" type="ORF">DI565_02555</name>
</gene>
<protein>
    <submittedName>
        <fullName evidence="5">Uncharacterized protein</fullName>
    </submittedName>
</protein>
<dbReference type="Gene3D" id="3.40.190.10">
    <property type="entry name" value="Periplasmic binding protein-like II"/>
    <property type="match status" value="2"/>
</dbReference>
<proteinExistence type="inferred from homology"/>
<dbReference type="AlphaFoldDB" id="A0A2W5KWZ4"/>
<comment type="similarity">
    <text evidence="2">Belongs to the bacterial solute-binding protein SsuA/TauA family.</text>
</comment>
<comment type="subcellular location">
    <subcellularLocation>
        <location evidence="1">Periplasm</location>
    </subcellularLocation>
</comment>
<evidence type="ECO:0000313" key="6">
    <source>
        <dbReference type="Proteomes" id="UP000249577"/>
    </source>
</evidence>
<evidence type="ECO:0000256" key="4">
    <source>
        <dbReference type="SAM" id="SignalP"/>
    </source>
</evidence>
<dbReference type="SUPFAM" id="SSF53850">
    <property type="entry name" value="Periplasmic binding protein-like II"/>
    <property type="match status" value="1"/>
</dbReference>
<dbReference type="PANTHER" id="PTHR30024">
    <property type="entry name" value="ALIPHATIC SULFONATES-BINDING PROTEIN-RELATED"/>
    <property type="match status" value="1"/>
</dbReference>
<sequence>MAMKLNRKLWAVTVVGALISAGPATATEYNTSSYDAVVQQAKRASGDPVSISTNLFVGWTGAWDTILMKQLNLWQKWLPEGSKVEWKRNLQGPPVITDLLANKQQIGYLGDNPAVLSTTKSAIAPVYMVGVNAVSPSRMCGVLLVRKGAPQFATTEEAVKWLDGKTVGVPKGSCADRLAQGVTKKAGVKPVWQQMQAEVIVTSLQAGRIDAAAVYEPHATKAVFDGYADFAASSADLGESDANAILMRGDFIDKNRDVAVAWLKANIEALYYLRDKPKEAIEALKKELPDYTREELWHSIYGNPPEKVKPAPVAFKAMMTVTPDERALVGRIYEFLKGLKVVQAPSLPDSAIRTDLVEQAFKELNLDPTKGLFELTAKAAEDCPYKGDQLVSGG</sequence>
<name>A0A2W5KWZ4_ANCNO</name>
<feature type="signal peptide" evidence="4">
    <location>
        <begin position="1"/>
        <end position="26"/>
    </location>
</feature>
<organism evidence="5 6">
    <name type="scientific">Ancylobacter novellus</name>
    <name type="common">Thiobacillus novellus</name>
    <dbReference type="NCBI Taxonomy" id="921"/>
    <lineage>
        <taxon>Bacteria</taxon>
        <taxon>Pseudomonadati</taxon>
        <taxon>Pseudomonadota</taxon>
        <taxon>Alphaproteobacteria</taxon>
        <taxon>Hyphomicrobiales</taxon>
        <taxon>Xanthobacteraceae</taxon>
        <taxon>Ancylobacter</taxon>
    </lineage>
</organism>
<comment type="caution">
    <text evidence="5">The sequence shown here is derived from an EMBL/GenBank/DDBJ whole genome shotgun (WGS) entry which is preliminary data.</text>
</comment>
<dbReference type="PANTHER" id="PTHR30024:SF47">
    <property type="entry name" value="TAURINE-BINDING PERIPLASMIC PROTEIN"/>
    <property type="match status" value="1"/>
</dbReference>
<dbReference type="Proteomes" id="UP000249577">
    <property type="component" value="Unassembled WGS sequence"/>
</dbReference>
<dbReference type="Pfam" id="PF13379">
    <property type="entry name" value="NMT1_2"/>
    <property type="match status" value="1"/>
</dbReference>
<evidence type="ECO:0000256" key="2">
    <source>
        <dbReference type="ARBA" id="ARBA00010742"/>
    </source>
</evidence>
<dbReference type="GO" id="GO:0042597">
    <property type="term" value="C:periplasmic space"/>
    <property type="evidence" value="ECO:0007669"/>
    <property type="project" value="UniProtKB-SubCell"/>
</dbReference>